<dbReference type="Proteomes" id="UP001732700">
    <property type="component" value="Chromosome 7C"/>
</dbReference>
<reference evidence="1" key="2">
    <citation type="submission" date="2025-09" db="UniProtKB">
        <authorList>
            <consortium name="EnsemblPlants"/>
        </authorList>
    </citation>
    <scope>IDENTIFICATION</scope>
</reference>
<evidence type="ECO:0000313" key="2">
    <source>
        <dbReference type="Proteomes" id="UP001732700"/>
    </source>
</evidence>
<keyword evidence="2" id="KW-1185">Reference proteome</keyword>
<dbReference type="EnsemblPlants" id="AVESA.00010b.r2.7CG0714870.1">
    <property type="protein sequence ID" value="AVESA.00010b.r2.7CG0714870.1.CDS"/>
    <property type="gene ID" value="AVESA.00010b.r2.7CG0714870"/>
</dbReference>
<name>A0ACD6AC00_AVESA</name>
<organism evidence="1 2">
    <name type="scientific">Avena sativa</name>
    <name type="common">Oat</name>
    <dbReference type="NCBI Taxonomy" id="4498"/>
    <lineage>
        <taxon>Eukaryota</taxon>
        <taxon>Viridiplantae</taxon>
        <taxon>Streptophyta</taxon>
        <taxon>Embryophyta</taxon>
        <taxon>Tracheophyta</taxon>
        <taxon>Spermatophyta</taxon>
        <taxon>Magnoliopsida</taxon>
        <taxon>Liliopsida</taxon>
        <taxon>Poales</taxon>
        <taxon>Poaceae</taxon>
        <taxon>BOP clade</taxon>
        <taxon>Pooideae</taxon>
        <taxon>Poodae</taxon>
        <taxon>Poeae</taxon>
        <taxon>Poeae Chloroplast Group 1 (Aveneae type)</taxon>
        <taxon>Aveninae</taxon>
        <taxon>Avena</taxon>
    </lineage>
</organism>
<protein>
    <submittedName>
        <fullName evidence="1">Uncharacterized protein</fullName>
    </submittedName>
</protein>
<proteinExistence type="predicted"/>
<reference evidence="1" key="1">
    <citation type="submission" date="2021-05" db="EMBL/GenBank/DDBJ databases">
        <authorList>
            <person name="Scholz U."/>
            <person name="Mascher M."/>
            <person name="Fiebig A."/>
        </authorList>
    </citation>
    <scope>NUCLEOTIDE SEQUENCE [LARGE SCALE GENOMIC DNA]</scope>
</reference>
<evidence type="ECO:0000313" key="1">
    <source>
        <dbReference type="EnsemblPlants" id="AVESA.00010b.r2.7CG0714870.1.CDS"/>
    </source>
</evidence>
<sequence length="271" mass="30458">MDRGGDEQAKQNGHGDGGGDATEWKKVTELRAVVEAQDPAAKEEEDFMLRRFLRARDHNISKASAMFLKYLAWKRAAKPNGSITDDEVRNELAQEKLYVQGHDKMGRPMVYLFGSRHIAAKRDINEFKRYVIYILDKTCTNLPAGQEKFAAVVDLKGFGYANCDVRAMLESLDIMQNNYPERLGRVLLIHVPYVFMAAWKMVYPFIDNNTKKKFVFVADKDLDATLRGAIDEHQLPEEFGGKLKLQGYNASCATDRPGPTVVPSVPAAQGP</sequence>
<accession>A0ACD6AC00</accession>